<dbReference type="EMBL" id="JANJYI010000007">
    <property type="protein sequence ID" value="KAK2643503.1"/>
    <property type="molecule type" value="Genomic_DNA"/>
</dbReference>
<keyword evidence="2" id="KW-1185">Reference proteome</keyword>
<proteinExistence type="predicted"/>
<accession>A0AAD9WUZ3</accession>
<name>A0AAD9WUZ3_9ROSI</name>
<protein>
    <submittedName>
        <fullName evidence="1">Uncharacterized protein</fullName>
    </submittedName>
</protein>
<evidence type="ECO:0000313" key="1">
    <source>
        <dbReference type="EMBL" id="KAK2643503.1"/>
    </source>
</evidence>
<organism evidence="1 2">
    <name type="scientific">Dipteronia dyeriana</name>
    <dbReference type="NCBI Taxonomy" id="168575"/>
    <lineage>
        <taxon>Eukaryota</taxon>
        <taxon>Viridiplantae</taxon>
        <taxon>Streptophyta</taxon>
        <taxon>Embryophyta</taxon>
        <taxon>Tracheophyta</taxon>
        <taxon>Spermatophyta</taxon>
        <taxon>Magnoliopsida</taxon>
        <taxon>eudicotyledons</taxon>
        <taxon>Gunneridae</taxon>
        <taxon>Pentapetalae</taxon>
        <taxon>rosids</taxon>
        <taxon>malvids</taxon>
        <taxon>Sapindales</taxon>
        <taxon>Sapindaceae</taxon>
        <taxon>Hippocastanoideae</taxon>
        <taxon>Acereae</taxon>
        <taxon>Dipteronia</taxon>
    </lineage>
</organism>
<dbReference type="AlphaFoldDB" id="A0AAD9WUZ3"/>
<comment type="caution">
    <text evidence="1">The sequence shown here is derived from an EMBL/GenBank/DDBJ whole genome shotgun (WGS) entry which is preliminary data.</text>
</comment>
<reference evidence="1" key="1">
    <citation type="journal article" date="2023" name="Plant J.">
        <title>Genome sequences and population genomics provide insights into the demographic history, inbreeding, and mutation load of two 'living fossil' tree species of Dipteronia.</title>
        <authorList>
            <person name="Feng Y."/>
            <person name="Comes H.P."/>
            <person name="Chen J."/>
            <person name="Zhu S."/>
            <person name="Lu R."/>
            <person name="Zhang X."/>
            <person name="Li P."/>
            <person name="Qiu J."/>
            <person name="Olsen K.M."/>
            <person name="Qiu Y."/>
        </authorList>
    </citation>
    <scope>NUCLEOTIDE SEQUENCE</scope>
    <source>
        <strain evidence="1">KIB01</strain>
    </source>
</reference>
<evidence type="ECO:0000313" key="2">
    <source>
        <dbReference type="Proteomes" id="UP001280121"/>
    </source>
</evidence>
<gene>
    <name evidence="1" type="ORF">Ddye_025266</name>
</gene>
<sequence length="95" mass="10663">MEPIVLSENFGFETPHLQTLAIKVLSQVSSVAMCQEIWQDNVIPSREAIHGLGVKTLEDLIFLFETTSAFIAKEVGIQVEPHLVKEIRVYAINLQ</sequence>
<dbReference type="Proteomes" id="UP001280121">
    <property type="component" value="Unassembled WGS sequence"/>
</dbReference>